<evidence type="ECO:0000256" key="1">
    <source>
        <dbReference type="SAM" id="MobiDB-lite"/>
    </source>
</evidence>
<dbReference type="EMBL" id="JANPWB010000012">
    <property type="protein sequence ID" value="KAJ1114734.1"/>
    <property type="molecule type" value="Genomic_DNA"/>
</dbReference>
<keyword evidence="3" id="KW-1185">Reference proteome</keyword>
<protein>
    <submittedName>
        <fullName evidence="2">Uncharacterized protein</fullName>
    </submittedName>
</protein>
<evidence type="ECO:0000313" key="3">
    <source>
        <dbReference type="Proteomes" id="UP001066276"/>
    </source>
</evidence>
<name>A0AAV7NGT1_PLEWA</name>
<accession>A0AAV7NGT1</accession>
<dbReference type="Proteomes" id="UP001066276">
    <property type="component" value="Chromosome 8"/>
</dbReference>
<organism evidence="2 3">
    <name type="scientific">Pleurodeles waltl</name>
    <name type="common">Iberian ribbed newt</name>
    <dbReference type="NCBI Taxonomy" id="8319"/>
    <lineage>
        <taxon>Eukaryota</taxon>
        <taxon>Metazoa</taxon>
        <taxon>Chordata</taxon>
        <taxon>Craniata</taxon>
        <taxon>Vertebrata</taxon>
        <taxon>Euteleostomi</taxon>
        <taxon>Amphibia</taxon>
        <taxon>Batrachia</taxon>
        <taxon>Caudata</taxon>
        <taxon>Salamandroidea</taxon>
        <taxon>Salamandridae</taxon>
        <taxon>Pleurodelinae</taxon>
        <taxon>Pleurodeles</taxon>
    </lineage>
</organism>
<sequence length="106" mass="11236">MWRGPAGRARGSVGRLAGRQERPGREAVWAAHGPQARRPGAAAMRSGLAGGDRAGSPIRAQSRASVREESAAAVRPRRSLMDRTVLSSGLRVAAPKGWALEIRECV</sequence>
<evidence type="ECO:0000313" key="2">
    <source>
        <dbReference type="EMBL" id="KAJ1114734.1"/>
    </source>
</evidence>
<reference evidence="2" key="1">
    <citation type="journal article" date="2022" name="bioRxiv">
        <title>Sequencing and chromosome-scale assembly of the giantPleurodeles waltlgenome.</title>
        <authorList>
            <person name="Brown T."/>
            <person name="Elewa A."/>
            <person name="Iarovenko S."/>
            <person name="Subramanian E."/>
            <person name="Araus A.J."/>
            <person name="Petzold A."/>
            <person name="Susuki M."/>
            <person name="Suzuki K.-i.T."/>
            <person name="Hayashi T."/>
            <person name="Toyoda A."/>
            <person name="Oliveira C."/>
            <person name="Osipova E."/>
            <person name="Leigh N.D."/>
            <person name="Simon A."/>
            <person name="Yun M.H."/>
        </authorList>
    </citation>
    <scope>NUCLEOTIDE SEQUENCE</scope>
    <source>
        <strain evidence="2">20211129_DDA</strain>
        <tissue evidence="2">Liver</tissue>
    </source>
</reference>
<proteinExistence type="predicted"/>
<feature type="region of interest" description="Disordered" evidence="1">
    <location>
        <begin position="1"/>
        <end position="73"/>
    </location>
</feature>
<gene>
    <name evidence="2" type="ORF">NDU88_002965</name>
</gene>
<comment type="caution">
    <text evidence="2">The sequence shown here is derived from an EMBL/GenBank/DDBJ whole genome shotgun (WGS) entry which is preliminary data.</text>
</comment>
<dbReference type="AlphaFoldDB" id="A0AAV7NGT1"/>